<organism evidence="4 5">
    <name type="scientific">Elaeis guineensis var. tenera</name>
    <name type="common">Oil palm</name>
    <dbReference type="NCBI Taxonomy" id="51953"/>
    <lineage>
        <taxon>Eukaryota</taxon>
        <taxon>Viridiplantae</taxon>
        <taxon>Streptophyta</taxon>
        <taxon>Embryophyta</taxon>
        <taxon>Tracheophyta</taxon>
        <taxon>Spermatophyta</taxon>
        <taxon>Magnoliopsida</taxon>
        <taxon>Liliopsida</taxon>
        <taxon>Arecaceae</taxon>
        <taxon>Arecoideae</taxon>
        <taxon>Cocoseae</taxon>
        <taxon>Elaeidinae</taxon>
        <taxon>Elaeis</taxon>
    </lineage>
</organism>
<dbReference type="Pfam" id="PF20705">
    <property type="entry name" value="DUF6821"/>
    <property type="match status" value="1"/>
</dbReference>
<sequence>MEEAADLEGWELLSPHSADEPKAFEGLDGESDSYGGAIKSDYFALDSDKRRTERASSEEESEEGGVDSDNPSWVDPDSDPRDLERSRVRVEFSGSGFPIKNSGGFWSDGSSDCRSSPADSERGEFGNRGDSVMEVGVEGIKTGCLDSSDDDSEKTLDFGRSWESEEIDTGLEEHGVEESGELVKMGDGSGSSGSVSSSEGEKRGVGWWKMPLEFIKFYVFKMRPVWSISIAAAIMGLVMLGRKLYKMKHKSQRIKLKIAFDDKKASQLKVHAARPNEAFSVGRRVPVIRTFPAGGVSAWSMVPLR</sequence>
<reference evidence="5" key="1">
    <citation type="submission" date="2025-08" db="UniProtKB">
        <authorList>
            <consortium name="RefSeq"/>
        </authorList>
    </citation>
    <scope>IDENTIFICATION</scope>
</reference>
<proteinExistence type="predicted"/>
<evidence type="ECO:0000256" key="1">
    <source>
        <dbReference type="SAM" id="MobiDB-lite"/>
    </source>
</evidence>
<feature type="compositionally biased region" description="Basic and acidic residues" evidence="1">
    <location>
        <begin position="46"/>
        <end position="57"/>
    </location>
</feature>
<dbReference type="FunCoup" id="A0A6I9RPU9">
    <property type="interactions" value="808"/>
</dbReference>
<feature type="transmembrane region" description="Helical" evidence="2">
    <location>
        <begin position="225"/>
        <end position="245"/>
    </location>
</feature>
<protein>
    <submittedName>
        <fullName evidence="5">Uncharacterized protein LOC105051671</fullName>
    </submittedName>
</protein>
<dbReference type="InterPro" id="IPR045883">
    <property type="entry name" value="At4g13530-like"/>
</dbReference>
<dbReference type="RefSeq" id="XP_010930505.1">
    <property type="nucleotide sequence ID" value="XM_010932203.3"/>
</dbReference>
<accession>A0A6I9RPU9</accession>
<dbReference type="PANTHER" id="PTHR33646">
    <property type="entry name" value="GB|AAF00631.1"/>
    <property type="match status" value="1"/>
</dbReference>
<feature type="region of interest" description="Disordered" evidence="1">
    <location>
        <begin position="167"/>
        <end position="202"/>
    </location>
</feature>
<dbReference type="AlphaFoldDB" id="A0A6I9RPU9"/>
<dbReference type="InParanoid" id="A0A6I9RPU9"/>
<evidence type="ECO:0000259" key="3">
    <source>
        <dbReference type="Pfam" id="PF20705"/>
    </source>
</evidence>
<dbReference type="PANTHER" id="PTHR33646:SF6">
    <property type="entry name" value="TRANSMEMBRANE PROTEIN"/>
    <property type="match status" value="1"/>
</dbReference>
<keyword evidence="2" id="KW-1133">Transmembrane helix</keyword>
<keyword evidence="4" id="KW-1185">Reference proteome</keyword>
<dbReference type="InterPro" id="IPR049224">
    <property type="entry name" value="DUF6821"/>
</dbReference>
<dbReference type="OrthoDB" id="1931521at2759"/>
<dbReference type="Proteomes" id="UP000504607">
    <property type="component" value="Chromosome 9"/>
</dbReference>
<feature type="domain" description="DUF6821" evidence="3">
    <location>
        <begin position="210"/>
        <end position="290"/>
    </location>
</feature>
<feature type="compositionally biased region" description="Polar residues" evidence="1">
    <location>
        <begin position="108"/>
        <end position="118"/>
    </location>
</feature>
<feature type="compositionally biased region" description="Basic and acidic residues" evidence="1">
    <location>
        <begin position="78"/>
        <end position="90"/>
    </location>
</feature>
<keyword evidence="2" id="KW-0812">Transmembrane</keyword>
<evidence type="ECO:0000256" key="2">
    <source>
        <dbReference type="SAM" id="Phobius"/>
    </source>
</evidence>
<keyword evidence="2" id="KW-0472">Membrane</keyword>
<name>A0A6I9RPU9_ELAGV</name>
<evidence type="ECO:0000313" key="4">
    <source>
        <dbReference type="Proteomes" id="UP000504607"/>
    </source>
</evidence>
<evidence type="ECO:0000313" key="5">
    <source>
        <dbReference type="RefSeq" id="XP_010930505.1"/>
    </source>
</evidence>
<feature type="region of interest" description="Disordered" evidence="1">
    <location>
        <begin position="1"/>
        <end position="129"/>
    </location>
</feature>
<gene>
    <name evidence="5" type="primary">LOC105051671</name>
</gene>